<organism evidence="8 9">
    <name type="scientific">Idiomarina rhizosphaerae</name>
    <dbReference type="NCBI Taxonomy" id="2961572"/>
    <lineage>
        <taxon>Bacteria</taxon>
        <taxon>Pseudomonadati</taxon>
        <taxon>Pseudomonadota</taxon>
        <taxon>Gammaproteobacteria</taxon>
        <taxon>Alteromonadales</taxon>
        <taxon>Idiomarinaceae</taxon>
        <taxon>Idiomarina</taxon>
    </lineage>
</organism>
<keyword evidence="5" id="KW-0812">Transmembrane</keyword>
<evidence type="ECO:0000259" key="7">
    <source>
        <dbReference type="PROSITE" id="PS50885"/>
    </source>
</evidence>
<dbReference type="Pfam" id="PF00015">
    <property type="entry name" value="MCPsignal"/>
    <property type="match status" value="1"/>
</dbReference>
<keyword evidence="2 4" id="KW-0807">Transducer</keyword>
<evidence type="ECO:0000313" key="9">
    <source>
        <dbReference type="Proteomes" id="UP001139474"/>
    </source>
</evidence>
<name>A0A9X2FW06_9GAMM</name>
<comment type="subcellular location">
    <subcellularLocation>
        <location evidence="1">Membrane</location>
    </subcellularLocation>
</comment>
<keyword evidence="5" id="KW-1133">Transmembrane helix</keyword>
<evidence type="ECO:0000256" key="2">
    <source>
        <dbReference type="ARBA" id="ARBA00023224"/>
    </source>
</evidence>
<dbReference type="SMART" id="SM00304">
    <property type="entry name" value="HAMP"/>
    <property type="match status" value="2"/>
</dbReference>
<proteinExistence type="inferred from homology"/>
<feature type="domain" description="Methyl-accepting transducer" evidence="6">
    <location>
        <begin position="123"/>
        <end position="352"/>
    </location>
</feature>
<dbReference type="GO" id="GO:0016020">
    <property type="term" value="C:membrane"/>
    <property type="evidence" value="ECO:0007669"/>
    <property type="project" value="UniProtKB-SubCell"/>
</dbReference>
<dbReference type="PROSITE" id="PS50111">
    <property type="entry name" value="CHEMOTAXIS_TRANSDUC_2"/>
    <property type="match status" value="1"/>
</dbReference>
<comment type="similarity">
    <text evidence="3">Belongs to the methyl-accepting chemotaxis (MCP) protein family.</text>
</comment>
<evidence type="ECO:0000256" key="5">
    <source>
        <dbReference type="SAM" id="Phobius"/>
    </source>
</evidence>
<dbReference type="InterPro" id="IPR004089">
    <property type="entry name" value="MCPsignal_dom"/>
</dbReference>
<keyword evidence="9" id="KW-1185">Reference proteome</keyword>
<evidence type="ECO:0000313" key="8">
    <source>
        <dbReference type="EMBL" id="MCP1339020.1"/>
    </source>
</evidence>
<keyword evidence="5" id="KW-0472">Membrane</keyword>
<dbReference type="Pfam" id="PF00672">
    <property type="entry name" value="HAMP"/>
    <property type="match status" value="1"/>
</dbReference>
<dbReference type="CDD" id="cd06225">
    <property type="entry name" value="HAMP"/>
    <property type="match status" value="1"/>
</dbReference>
<dbReference type="PANTHER" id="PTHR32089:SF112">
    <property type="entry name" value="LYSOZYME-LIKE PROTEIN-RELATED"/>
    <property type="match status" value="1"/>
</dbReference>
<feature type="domain" description="HAMP" evidence="7">
    <location>
        <begin position="59"/>
        <end position="111"/>
    </location>
</feature>
<protein>
    <submittedName>
        <fullName evidence="8">Methyl-accepting chemotaxis protein</fullName>
    </submittedName>
</protein>
<dbReference type="InterPro" id="IPR003660">
    <property type="entry name" value="HAMP_dom"/>
</dbReference>
<dbReference type="AlphaFoldDB" id="A0A9X2FW06"/>
<comment type="caution">
    <text evidence="8">The sequence shown here is derived from an EMBL/GenBank/DDBJ whole genome shotgun (WGS) entry which is preliminary data.</text>
</comment>
<dbReference type="EMBL" id="JAMZDE010000005">
    <property type="protein sequence ID" value="MCP1339020.1"/>
    <property type="molecule type" value="Genomic_DNA"/>
</dbReference>
<dbReference type="RefSeq" id="WP_253618512.1">
    <property type="nucleotide sequence ID" value="NZ_JAMZDE010000005.1"/>
</dbReference>
<dbReference type="Proteomes" id="UP001139474">
    <property type="component" value="Unassembled WGS sequence"/>
</dbReference>
<evidence type="ECO:0000256" key="3">
    <source>
        <dbReference type="ARBA" id="ARBA00029447"/>
    </source>
</evidence>
<dbReference type="GO" id="GO:0007165">
    <property type="term" value="P:signal transduction"/>
    <property type="evidence" value="ECO:0007669"/>
    <property type="project" value="UniProtKB-KW"/>
</dbReference>
<dbReference type="SMART" id="SM00283">
    <property type="entry name" value="MA"/>
    <property type="match status" value="1"/>
</dbReference>
<reference evidence="8" key="1">
    <citation type="submission" date="2022-06" db="EMBL/GenBank/DDBJ databases">
        <title>Idiomarina rhizosphaerae M1R2S28.</title>
        <authorList>
            <person name="Sun J.-Q."/>
            <person name="Li L.-F."/>
        </authorList>
    </citation>
    <scope>NUCLEOTIDE SEQUENCE</scope>
    <source>
        <strain evidence="8">M1R2S28</strain>
    </source>
</reference>
<dbReference type="GO" id="GO:0006935">
    <property type="term" value="P:chemotaxis"/>
    <property type="evidence" value="ECO:0007669"/>
    <property type="project" value="UniProtKB-ARBA"/>
</dbReference>
<accession>A0A9X2FW06</accession>
<dbReference type="PROSITE" id="PS50885">
    <property type="entry name" value="HAMP"/>
    <property type="match status" value="1"/>
</dbReference>
<dbReference type="PANTHER" id="PTHR32089">
    <property type="entry name" value="METHYL-ACCEPTING CHEMOTAXIS PROTEIN MCPB"/>
    <property type="match status" value="1"/>
</dbReference>
<evidence type="ECO:0000256" key="4">
    <source>
        <dbReference type="PROSITE-ProRule" id="PRU00284"/>
    </source>
</evidence>
<evidence type="ECO:0000259" key="6">
    <source>
        <dbReference type="PROSITE" id="PS50111"/>
    </source>
</evidence>
<gene>
    <name evidence="8" type="ORF">NJR55_05375</name>
</gene>
<dbReference type="SUPFAM" id="SSF58104">
    <property type="entry name" value="Methyl-accepting chemotaxis protein (MCP) signaling domain"/>
    <property type="match status" value="1"/>
</dbReference>
<sequence>MKLSNLSLARMNQINLLFLVSLSITLGLALFSDITDGILAVPGVVITLFAVIFFISSQRFLTYAVQELKSMAEQVSNGNLDPRVNLSNDNEFGQIARSLNRALKRFSRILAHVDGATEKLSNLAERTASVSDRSHITSEKLSEQSTSLASTIEEISASMNEMTATIERINHNTDSVSEVSVTSEQQISKLAERLNKLVSSVELFDSSFDKVEKSAEKITSFVELIESVTEQTNLLALNAAIEAARAGEHGRGFAVVADEVRSLAQKTKATTGDIVSMTNELRAVISSSGEISDQALEASKEAQKISVETIESFNLVLASIREINAEVDMVTEASKQQNDAVENVSKNIQVLSDLCDGAYEQAETLSNNTDELNNLSNEIVKQMDKLDD</sequence>
<dbReference type="Gene3D" id="1.10.287.950">
    <property type="entry name" value="Methyl-accepting chemotaxis protein"/>
    <property type="match status" value="1"/>
</dbReference>
<evidence type="ECO:0000256" key="1">
    <source>
        <dbReference type="ARBA" id="ARBA00004370"/>
    </source>
</evidence>
<feature type="transmembrane region" description="Helical" evidence="5">
    <location>
        <begin position="12"/>
        <end position="31"/>
    </location>
</feature>
<feature type="transmembrane region" description="Helical" evidence="5">
    <location>
        <begin position="37"/>
        <end position="55"/>
    </location>
</feature>